<dbReference type="AlphaFoldDB" id="A0A2K1IWU1"/>
<name>A0A2K1IWU1_PHYPA</name>
<dbReference type="PaxDb" id="3218-PP1S545_1V6.1"/>
<feature type="compositionally biased region" description="Polar residues" evidence="9">
    <location>
        <begin position="163"/>
        <end position="177"/>
    </location>
</feature>
<dbReference type="EnsemblPlants" id="Pp3c19_1880V3.1">
    <property type="protein sequence ID" value="Pp3c19_1880V3.1"/>
    <property type="gene ID" value="Pp3c19_1880"/>
</dbReference>
<keyword evidence="7" id="KW-0539">Nucleus</keyword>
<dbReference type="GO" id="GO:0005634">
    <property type="term" value="C:nucleus"/>
    <property type="evidence" value="ECO:0000318"/>
    <property type="project" value="GO_Central"/>
</dbReference>
<protein>
    <recommendedName>
        <fullName evidence="10">B box-type domain-containing protein</fullName>
    </recommendedName>
</protein>
<evidence type="ECO:0000256" key="2">
    <source>
        <dbReference type="ARBA" id="ARBA00022723"/>
    </source>
</evidence>
<proteinExistence type="predicted"/>
<evidence type="ECO:0000256" key="7">
    <source>
        <dbReference type="ARBA" id="ARBA00023242"/>
    </source>
</evidence>
<dbReference type="PANTHER" id="PTHR31832">
    <property type="entry name" value="B-BOX ZINC FINGER PROTEIN 22"/>
    <property type="match status" value="1"/>
</dbReference>
<dbReference type="CDD" id="cd19821">
    <property type="entry name" value="Bbox1_BBX-like"/>
    <property type="match status" value="1"/>
</dbReference>
<evidence type="ECO:0000256" key="1">
    <source>
        <dbReference type="ARBA" id="ARBA00004123"/>
    </source>
</evidence>
<gene>
    <name evidence="12" type="primary">LOC112272762</name>
    <name evidence="11" type="ORF">PHYPA_023566</name>
</gene>
<dbReference type="OrthoDB" id="153872at2759"/>
<keyword evidence="2" id="KW-0479">Metal-binding</keyword>
<dbReference type="GeneID" id="112272762"/>
<dbReference type="RefSeq" id="XP_024356613.1">
    <property type="nucleotide sequence ID" value="XM_024500845.2"/>
</dbReference>
<dbReference type="GO" id="GO:0008270">
    <property type="term" value="F:zinc ion binding"/>
    <property type="evidence" value="ECO:0007669"/>
    <property type="project" value="UniProtKB-KW"/>
</dbReference>
<keyword evidence="8" id="KW-0863">Zinc-finger</keyword>
<reference evidence="12" key="3">
    <citation type="submission" date="2020-12" db="UniProtKB">
        <authorList>
            <consortium name="EnsemblPlants"/>
        </authorList>
    </citation>
    <scope>IDENTIFICATION</scope>
</reference>
<sequence length="373" mass="40605">MTADQQKVKMKIQCGVCQRNPASVLCCAEEAALCTKCDARTQTANKHGRVALHSVPEPAKCDICQEKRGFFFCLEDRALLCRDCDVSIHTANTLSCNHRRYLVPGTRVHLEDVKGVPVKPIAPEVYLPVASPAASSMSQSSHSSRSSNLSSSTSTLPGPRILSKQTSNAKPSGSVCSPSPVQTFTLEMVQAAYSGKVNAQAVAEATKPTQQFSASQTPPLVSLPSMGVSSSGSMRKSSISEFLTDAVPGWRVDELLNFADCNEQFNPTDFSTSKMMEGETAVEGDYDWTADLSLFEAQMFSMHEVPQFPPPPPTLSASPKSNRVARQLQRISHIKQGSYLQDAFLVPDVRIASAPTSQSVPKRFKRDLYHMLN</sequence>
<dbReference type="InterPro" id="IPR049808">
    <property type="entry name" value="CONSTANS-like_Bbox1"/>
</dbReference>
<organism evidence="11">
    <name type="scientific">Physcomitrium patens</name>
    <name type="common">Spreading-leaved earth moss</name>
    <name type="synonym">Physcomitrella patens</name>
    <dbReference type="NCBI Taxonomy" id="3218"/>
    <lineage>
        <taxon>Eukaryota</taxon>
        <taxon>Viridiplantae</taxon>
        <taxon>Streptophyta</taxon>
        <taxon>Embryophyta</taxon>
        <taxon>Bryophyta</taxon>
        <taxon>Bryophytina</taxon>
        <taxon>Bryopsida</taxon>
        <taxon>Funariidae</taxon>
        <taxon>Funariales</taxon>
        <taxon>Funariaceae</taxon>
        <taxon>Physcomitrium</taxon>
    </lineage>
</organism>
<evidence type="ECO:0000313" key="11">
    <source>
        <dbReference type="EMBL" id="PNR33750.1"/>
    </source>
</evidence>
<reference evidence="11 13" key="2">
    <citation type="journal article" date="2018" name="Plant J.">
        <title>The Physcomitrella patens chromosome-scale assembly reveals moss genome structure and evolution.</title>
        <authorList>
            <person name="Lang D."/>
            <person name="Ullrich K.K."/>
            <person name="Murat F."/>
            <person name="Fuchs J."/>
            <person name="Jenkins J."/>
            <person name="Haas F.B."/>
            <person name="Piednoel M."/>
            <person name="Gundlach H."/>
            <person name="Van Bel M."/>
            <person name="Meyberg R."/>
            <person name="Vives C."/>
            <person name="Morata J."/>
            <person name="Symeonidi A."/>
            <person name="Hiss M."/>
            <person name="Muchero W."/>
            <person name="Kamisugi Y."/>
            <person name="Saleh O."/>
            <person name="Blanc G."/>
            <person name="Decker E.L."/>
            <person name="van Gessel N."/>
            <person name="Grimwood J."/>
            <person name="Hayes R.D."/>
            <person name="Graham S.W."/>
            <person name="Gunter L.E."/>
            <person name="McDaniel S.F."/>
            <person name="Hoernstein S.N.W."/>
            <person name="Larsson A."/>
            <person name="Li F.W."/>
            <person name="Perroud P.F."/>
            <person name="Phillips J."/>
            <person name="Ranjan P."/>
            <person name="Rokshar D.S."/>
            <person name="Rothfels C.J."/>
            <person name="Schneider L."/>
            <person name="Shu S."/>
            <person name="Stevenson D.W."/>
            <person name="Thummler F."/>
            <person name="Tillich M."/>
            <person name="Villarreal Aguilar J.C."/>
            <person name="Widiez T."/>
            <person name="Wong G.K."/>
            <person name="Wymore A."/>
            <person name="Zhang Y."/>
            <person name="Zimmer A.D."/>
            <person name="Quatrano R.S."/>
            <person name="Mayer K.F.X."/>
            <person name="Goodstein D."/>
            <person name="Casacuberta J.M."/>
            <person name="Vandepoele K."/>
            <person name="Reski R."/>
            <person name="Cuming A.C."/>
            <person name="Tuskan G.A."/>
            <person name="Maumus F."/>
            <person name="Salse J."/>
            <person name="Schmutz J."/>
            <person name="Rensing S.A."/>
        </authorList>
    </citation>
    <scope>NUCLEOTIDE SEQUENCE [LARGE SCALE GENOMIC DNA]</scope>
    <source>
        <strain evidence="12 13">cv. Gransden 2004</strain>
    </source>
</reference>
<keyword evidence="3" id="KW-0677">Repeat</keyword>
<evidence type="ECO:0000256" key="6">
    <source>
        <dbReference type="ARBA" id="ARBA00023163"/>
    </source>
</evidence>
<dbReference type="Gramene" id="Pp3c19_1880V3.1">
    <property type="protein sequence ID" value="Pp3c19_1880V3.1"/>
    <property type="gene ID" value="Pp3c19_1880"/>
</dbReference>
<keyword evidence="6" id="KW-0804">Transcription</keyword>
<keyword evidence="4" id="KW-0862">Zinc</keyword>
<dbReference type="InterPro" id="IPR051979">
    <property type="entry name" value="B-box_zinc_finger"/>
</dbReference>
<accession>A0A2K1IWU1</accession>
<dbReference type="Gramene" id="Pp3c19_1880V3.2">
    <property type="protein sequence ID" value="Pp3c19_1880V3.2"/>
    <property type="gene ID" value="Pp3c19_1880"/>
</dbReference>
<feature type="compositionally biased region" description="Low complexity" evidence="9">
    <location>
        <begin position="135"/>
        <end position="154"/>
    </location>
</feature>
<dbReference type="FunCoup" id="A0A2K1IWU1">
    <property type="interactions" value="328"/>
</dbReference>
<evidence type="ECO:0000259" key="10">
    <source>
        <dbReference type="PROSITE" id="PS50119"/>
    </source>
</evidence>
<evidence type="ECO:0000313" key="12">
    <source>
        <dbReference type="EnsemblPlants" id="Pp3c19_1880V3.1"/>
    </source>
</evidence>
<dbReference type="SMART" id="SM00336">
    <property type="entry name" value="BBOX"/>
    <property type="match status" value="2"/>
</dbReference>
<dbReference type="GO" id="GO:0009640">
    <property type="term" value="P:photomorphogenesis"/>
    <property type="evidence" value="ECO:0000318"/>
    <property type="project" value="GO_Central"/>
</dbReference>
<reference evidence="11 13" key="1">
    <citation type="journal article" date="2008" name="Science">
        <title>The Physcomitrella genome reveals evolutionary insights into the conquest of land by plants.</title>
        <authorList>
            <person name="Rensing S."/>
            <person name="Lang D."/>
            <person name="Zimmer A."/>
            <person name="Terry A."/>
            <person name="Salamov A."/>
            <person name="Shapiro H."/>
            <person name="Nishiyama T."/>
            <person name="Perroud P.-F."/>
            <person name="Lindquist E."/>
            <person name="Kamisugi Y."/>
            <person name="Tanahashi T."/>
            <person name="Sakakibara K."/>
            <person name="Fujita T."/>
            <person name="Oishi K."/>
            <person name="Shin-I T."/>
            <person name="Kuroki Y."/>
            <person name="Toyoda A."/>
            <person name="Suzuki Y."/>
            <person name="Hashimoto A."/>
            <person name="Yamaguchi K."/>
            <person name="Sugano A."/>
            <person name="Kohara Y."/>
            <person name="Fujiyama A."/>
            <person name="Anterola A."/>
            <person name="Aoki S."/>
            <person name="Ashton N."/>
            <person name="Barbazuk W.B."/>
            <person name="Barker E."/>
            <person name="Bennetzen J."/>
            <person name="Bezanilla M."/>
            <person name="Blankenship R."/>
            <person name="Cho S.H."/>
            <person name="Dutcher S."/>
            <person name="Estelle M."/>
            <person name="Fawcett J.A."/>
            <person name="Gundlach H."/>
            <person name="Hanada K."/>
            <person name="Heyl A."/>
            <person name="Hicks K.A."/>
            <person name="Hugh J."/>
            <person name="Lohr M."/>
            <person name="Mayer K."/>
            <person name="Melkozernov A."/>
            <person name="Murata T."/>
            <person name="Nelson D."/>
            <person name="Pils B."/>
            <person name="Prigge M."/>
            <person name="Reiss B."/>
            <person name="Renner T."/>
            <person name="Rombauts S."/>
            <person name="Rushton P."/>
            <person name="Sanderfoot A."/>
            <person name="Schween G."/>
            <person name="Shiu S.-H."/>
            <person name="Stueber K."/>
            <person name="Theodoulou F.L."/>
            <person name="Tu H."/>
            <person name="Van de Peer Y."/>
            <person name="Verrier P.J."/>
            <person name="Waters E."/>
            <person name="Wood A."/>
            <person name="Yang L."/>
            <person name="Cove D."/>
            <person name="Cuming A."/>
            <person name="Hasebe M."/>
            <person name="Lucas S."/>
            <person name="Mishler D.B."/>
            <person name="Reski R."/>
            <person name="Grigoriev I."/>
            <person name="Quatrano R.S."/>
            <person name="Boore J.L."/>
        </authorList>
    </citation>
    <scope>NUCLEOTIDE SEQUENCE [LARGE SCALE GENOMIC DNA]</scope>
    <source>
        <strain evidence="12 13">cv. Gransden 2004</strain>
    </source>
</reference>
<dbReference type="InterPro" id="IPR000315">
    <property type="entry name" value="Znf_B-box"/>
</dbReference>
<evidence type="ECO:0000256" key="4">
    <source>
        <dbReference type="ARBA" id="ARBA00022833"/>
    </source>
</evidence>
<dbReference type="EnsemblPlants" id="Pp3c19_1880V3.2">
    <property type="protein sequence ID" value="Pp3c19_1880V3.2"/>
    <property type="gene ID" value="Pp3c19_1880"/>
</dbReference>
<keyword evidence="13" id="KW-1185">Reference proteome</keyword>
<dbReference type="EMBL" id="ABEU02000019">
    <property type="protein sequence ID" value="PNR33750.1"/>
    <property type="molecule type" value="Genomic_DNA"/>
</dbReference>
<dbReference type="PROSITE" id="PS50119">
    <property type="entry name" value="ZF_BBOX"/>
    <property type="match status" value="1"/>
</dbReference>
<dbReference type="Pfam" id="PF00643">
    <property type="entry name" value="zf-B_box"/>
    <property type="match status" value="1"/>
</dbReference>
<evidence type="ECO:0000256" key="8">
    <source>
        <dbReference type="PROSITE-ProRule" id="PRU00024"/>
    </source>
</evidence>
<comment type="subcellular location">
    <subcellularLocation>
        <location evidence="1">Nucleus</location>
    </subcellularLocation>
</comment>
<dbReference type="Proteomes" id="UP000006727">
    <property type="component" value="Chromosome 19"/>
</dbReference>
<dbReference type="OMA" id="DISGHRC"/>
<keyword evidence="5" id="KW-0805">Transcription regulation</keyword>
<evidence type="ECO:0000256" key="3">
    <source>
        <dbReference type="ARBA" id="ARBA00022737"/>
    </source>
</evidence>
<dbReference type="PANTHER" id="PTHR31832:SF63">
    <property type="entry name" value="B-BOX ZINC FINGER PROTEIN 23"/>
    <property type="match status" value="1"/>
</dbReference>
<evidence type="ECO:0000256" key="5">
    <source>
        <dbReference type="ARBA" id="ARBA00023015"/>
    </source>
</evidence>
<evidence type="ECO:0000313" key="13">
    <source>
        <dbReference type="Proteomes" id="UP000006727"/>
    </source>
</evidence>
<dbReference type="GO" id="GO:0006355">
    <property type="term" value="P:regulation of DNA-templated transcription"/>
    <property type="evidence" value="ECO:0000318"/>
    <property type="project" value="GO_Central"/>
</dbReference>
<evidence type="ECO:0000256" key="9">
    <source>
        <dbReference type="SAM" id="MobiDB-lite"/>
    </source>
</evidence>
<dbReference type="KEGG" id="ppp:112272762"/>
<feature type="region of interest" description="Disordered" evidence="9">
    <location>
        <begin position="135"/>
        <end position="177"/>
    </location>
</feature>
<feature type="domain" description="B box-type" evidence="10">
    <location>
        <begin position="56"/>
        <end position="103"/>
    </location>
</feature>